<dbReference type="OrthoDB" id="640249at2759"/>
<dbReference type="InterPro" id="IPR000169">
    <property type="entry name" value="Pept_cys_AS"/>
</dbReference>
<dbReference type="Proteomes" id="UP000678393">
    <property type="component" value="Unassembled WGS sequence"/>
</dbReference>
<comment type="similarity">
    <text evidence="1">Belongs to the peptidase C1 family.</text>
</comment>
<evidence type="ECO:0000256" key="8">
    <source>
        <dbReference type="ARBA" id="ARBA00055576"/>
    </source>
</evidence>
<dbReference type="Pfam" id="PF08127">
    <property type="entry name" value="Propeptide_C1"/>
    <property type="match status" value="1"/>
</dbReference>
<keyword evidence="6" id="KW-0865">Zymogen</keyword>
<dbReference type="InterPro" id="IPR038765">
    <property type="entry name" value="Papain-like_cys_pep_sf"/>
</dbReference>
<keyword evidence="7" id="KW-1015">Disulfide bond</keyword>
<keyword evidence="4" id="KW-0378">Hydrolase</keyword>
<feature type="domain" description="Peptidase C1A papain C-terminal" evidence="11">
    <location>
        <begin position="84"/>
        <end position="329"/>
    </location>
</feature>
<evidence type="ECO:0000256" key="10">
    <source>
        <dbReference type="SAM" id="SignalP"/>
    </source>
</evidence>
<dbReference type="SMART" id="SM00645">
    <property type="entry name" value="Pept_C1"/>
    <property type="match status" value="1"/>
</dbReference>
<evidence type="ECO:0000256" key="1">
    <source>
        <dbReference type="ARBA" id="ARBA00008455"/>
    </source>
</evidence>
<evidence type="ECO:0000313" key="12">
    <source>
        <dbReference type="EMBL" id="CAG5118286.1"/>
    </source>
</evidence>
<feature type="chain" id="PRO_5035767496" description="Cathepsin B-like cysteine proteinase" evidence="10">
    <location>
        <begin position="17"/>
        <end position="332"/>
    </location>
</feature>
<evidence type="ECO:0000259" key="11">
    <source>
        <dbReference type="SMART" id="SM00645"/>
    </source>
</evidence>
<keyword evidence="13" id="KW-1185">Reference proteome</keyword>
<dbReference type="SUPFAM" id="SSF54001">
    <property type="entry name" value="Cysteine proteinases"/>
    <property type="match status" value="1"/>
</dbReference>
<feature type="signal peptide" evidence="10">
    <location>
        <begin position="1"/>
        <end position="16"/>
    </location>
</feature>
<dbReference type="GO" id="GO:0004197">
    <property type="term" value="F:cysteine-type endopeptidase activity"/>
    <property type="evidence" value="ECO:0007669"/>
    <property type="project" value="InterPro"/>
</dbReference>
<evidence type="ECO:0000256" key="4">
    <source>
        <dbReference type="ARBA" id="ARBA00022801"/>
    </source>
</evidence>
<keyword evidence="2" id="KW-0645">Protease</keyword>
<dbReference type="PANTHER" id="PTHR12411">
    <property type="entry name" value="CYSTEINE PROTEASE FAMILY C1-RELATED"/>
    <property type="match status" value="1"/>
</dbReference>
<keyword evidence="3 10" id="KW-0732">Signal</keyword>
<dbReference type="PROSITE" id="PS00640">
    <property type="entry name" value="THIOL_PROTEASE_ASN"/>
    <property type="match status" value="1"/>
</dbReference>
<proteinExistence type="inferred from homology"/>
<dbReference type="FunFam" id="3.90.70.10:FF:000031">
    <property type="entry name" value="Cathepsin B"/>
    <property type="match status" value="1"/>
</dbReference>
<protein>
    <recommendedName>
        <fullName evidence="9">Cathepsin B-like cysteine proteinase</fullName>
    </recommendedName>
</protein>
<dbReference type="EMBL" id="CAJHNH020000528">
    <property type="protein sequence ID" value="CAG5118286.1"/>
    <property type="molecule type" value="Genomic_DNA"/>
</dbReference>
<gene>
    <name evidence="12" type="ORF">CUNI_LOCUS3844</name>
</gene>
<evidence type="ECO:0000256" key="6">
    <source>
        <dbReference type="ARBA" id="ARBA00023145"/>
    </source>
</evidence>
<dbReference type="CDD" id="cd02620">
    <property type="entry name" value="Peptidase_C1A_CathepsinB"/>
    <property type="match status" value="1"/>
</dbReference>
<dbReference type="AlphaFoldDB" id="A0A8S3YVK9"/>
<reference evidence="12" key="1">
    <citation type="submission" date="2021-04" db="EMBL/GenBank/DDBJ databases">
        <authorList>
            <consortium name="Molecular Ecology Group"/>
        </authorList>
    </citation>
    <scope>NUCLEOTIDE SEQUENCE</scope>
</reference>
<evidence type="ECO:0000256" key="5">
    <source>
        <dbReference type="ARBA" id="ARBA00022807"/>
    </source>
</evidence>
<name>A0A8S3YVK9_9EUPU</name>
<evidence type="ECO:0000256" key="3">
    <source>
        <dbReference type="ARBA" id="ARBA00022729"/>
    </source>
</evidence>
<evidence type="ECO:0000256" key="7">
    <source>
        <dbReference type="ARBA" id="ARBA00023157"/>
    </source>
</evidence>
<dbReference type="Pfam" id="PF00112">
    <property type="entry name" value="Peptidase_C1"/>
    <property type="match status" value="1"/>
</dbReference>
<dbReference type="GO" id="GO:0006508">
    <property type="term" value="P:proteolysis"/>
    <property type="evidence" value="ECO:0007669"/>
    <property type="project" value="UniProtKB-KW"/>
</dbReference>
<dbReference type="PRINTS" id="PR00705">
    <property type="entry name" value="PAPAIN"/>
</dbReference>
<accession>A0A8S3YVK9</accession>
<dbReference type="Gene3D" id="3.90.70.10">
    <property type="entry name" value="Cysteine proteinases"/>
    <property type="match status" value="1"/>
</dbReference>
<evidence type="ECO:0000313" key="13">
    <source>
        <dbReference type="Proteomes" id="UP000678393"/>
    </source>
</evidence>
<comment type="caution">
    <text evidence="12">The sequence shown here is derived from an EMBL/GenBank/DDBJ whole genome shotgun (WGS) entry which is preliminary data.</text>
</comment>
<sequence>MKFLAPIFALVALTAANTVQFEPLSDEQIFYINNLSGANWKAGRNFYPHELERAKRMCGVNIAENMEYNKKHLGIKDIQVREDLPDTFDPRTKWTSCPSLSEIRDQSNCGSCWAFGAVEAITDRICIKGGGQVHISAEDVNDCCKSCGDGCDGGYPGAVYQLYASDGIVTGGQFGSEEGCKPYSLPHCDHHTTGKYPKCKGDAPTPACQLACRSGYNKTYTEDKRKGSSAYQISGEQKIMQDLVDNGPVTAAFQVYDDFLNYKSGVYKYTTGQLKGGHAVKILGYGVENGEKYWLVANSWNEDWGDKGYFKILRGTDECGIEDLIVAGEPKL</sequence>
<dbReference type="InterPro" id="IPR025661">
    <property type="entry name" value="Pept_asp_AS"/>
</dbReference>
<dbReference type="PROSITE" id="PS00639">
    <property type="entry name" value="THIOL_PROTEASE_HIS"/>
    <property type="match status" value="1"/>
</dbReference>
<comment type="function">
    <text evidence="8">Thiol protease. Has a role as a digestive enzyme.</text>
</comment>
<dbReference type="PROSITE" id="PS00139">
    <property type="entry name" value="THIOL_PROTEASE_CYS"/>
    <property type="match status" value="1"/>
</dbReference>
<keyword evidence="5" id="KW-0788">Thiol protease</keyword>
<dbReference type="InterPro" id="IPR000668">
    <property type="entry name" value="Peptidase_C1A_C"/>
</dbReference>
<organism evidence="12 13">
    <name type="scientific">Candidula unifasciata</name>
    <dbReference type="NCBI Taxonomy" id="100452"/>
    <lineage>
        <taxon>Eukaryota</taxon>
        <taxon>Metazoa</taxon>
        <taxon>Spiralia</taxon>
        <taxon>Lophotrochozoa</taxon>
        <taxon>Mollusca</taxon>
        <taxon>Gastropoda</taxon>
        <taxon>Heterobranchia</taxon>
        <taxon>Euthyneura</taxon>
        <taxon>Panpulmonata</taxon>
        <taxon>Eupulmonata</taxon>
        <taxon>Stylommatophora</taxon>
        <taxon>Helicina</taxon>
        <taxon>Helicoidea</taxon>
        <taxon>Geomitridae</taxon>
        <taxon>Candidula</taxon>
    </lineage>
</organism>
<evidence type="ECO:0000256" key="9">
    <source>
        <dbReference type="ARBA" id="ARBA00073107"/>
    </source>
</evidence>
<dbReference type="InterPro" id="IPR025660">
    <property type="entry name" value="Pept_his_AS"/>
</dbReference>
<dbReference type="InterPro" id="IPR012599">
    <property type="entry name" value="Propeptide_C1A"/>
</dbReference>
<dbReference type="InterPro" id="IPR013128">
    <property type="entry name" value="Peptidase_C1A"/>
</dbReference>
<evidence type="ECO:0000256" key="2">
    <source>
        <dbReference type="ARBA" id="ARBA00022670"/>
    </source>
</evidence>